<dbReference type="EMBL" id="JAPFFF010000005">
    <property type="protein sequence ID" value="KAK8889508.1"/>
    <property type="molecule type" value="Genomic_DNA"/>
</dbReference>
<reference evidence="1 2" key="1">
    <citation type="submission" date="2024-04" db="EMBL/GenBank/DDBJ databases">
        <title>Tritrichomonas musculus Genome.</title>
        <authorList>
            <person name="Alves-Ferreira E."/>
            <person name="Grigg M."/>
            <person name="Lorenzi H."/>
            <person name="Galac M."/>
        </authorList>
    </citation>
    <scope>NUCLEOTIDE SEQUENCE [LARGE SCALE GENOMIC DNA]</scope>
    <source>
        <strain evidence="1 2">EAF2021</strain>
    </source>
</reference>
<protein>
    <submittedName>
        <fullName evidence="1">Uncharacterized protein</fullName>
    </submittedName>
</protein>
<keyword evidence="2" id="KW-1185">Reference proteome</keyword>
<gene>
    <name evidence="1" type="ORF">M9Y10_034257</name>
</gene>
<name>A0ABR2KEE9_9EUKA</name>
<dbReference type="Proteomes" id="UP001470230">
    <property type="component" value="Unassembled WGS sequence"/>
</dbReference>
<comment type="caution">
    <text evidence="1">The sequence shown here is derived from an EMBL/GenBank/DDBJ whole genome shotgun (WGS) entry which is preliminary data.</text>
</comment>
<evidence type="ECO:0000313" key="2">
    <source>
        <dbReference type="Proteomes" id="UP001470230"/>
    </source>
</evidence>
<organism evidence="1 2">
    <name type="scientific">Tritrichomonas musculus</name>
    <dbReference type="NCBI Taxonomy" id="1915356"/>
    <lineage>
        <taxon>Eukaryota</taxon>
        <taxon>Metamonada</taxon>
        <taxon>Parabasalia</taxon>
        <taxon>Tritrichomonadida</taxon>
        <taxon>Tritrichomonadidae</taxon>
        <taxon>Tritrichomonas</taxon>
    </lineage>
</organism>
<proteinExistence type="predicted"/>
<accession>A0ABR2KEE9</accession>
<evidence type="ECO:0000313" key="1">
    <source>
        <dbReference type="EMBL" id="KAK8889508.1"/>
    </source>
</evidence>
<sequence length="207" mass="24536">MSSLYISIKQSPSSQPSIIDSIIRQRYEKLDNNFDLLNEIENYSLQFDIQFKKESGLVAKKIGKEKCRLFSSELKIELGNVNYIIQNRFYWNRQELEGIQRDHISFLEEEFLNIIKILCGDKDCGFFYEENIEILNQQIENDKLRFQELFSPYMKLIETKENPKEEDFLDAKNKGTSYILKEKENVTEVKVAIEMDTDLKSIIKQDF</sequence>